<dbReference type="Gene3D" id="1.10.10.1320">
    <property type="entry name" value="Anti-sigma factor, zinc-finger domain"/>
    <property type="match status" value="1"/>
</dbReference>
<evidence type="ECO:0000256" key="4">
    <source>
        <dbReference type="ARBA" id="ARBA00022989"/>
    </source>
</evidence>
<evidence type="ECO:0000256" key="2">
    <source>
        <dbReference type="ARBA" id="ARBA00022475"/>
    </source>
</evidence>
<evidence type="ECO:0000256" key="1">
    <source>
        <dbReference type="ARBA" id="ARBA00004162"/>
    </source>
</evidence>
<gene>
    <name evidence="8 11" type="primary">rskA</name>
    <name evidence="11" type="ORF">MYXE_43500</name>
</gene>
<comment type="function">
    <text evidence="8">An anti-sigma factor for extracytoplasmic function (ECF) sigma factor SigK. ECF sigma factors are held in an inactive form by an anti-sigma factor until released by regulated intramembrane proteolysis (RIP). RIP occurs when an extracytoplasmic signal triggers a concerted proteolytic cascade to transmit information and elicit cellular responses. The membrane-spanning regulatory substrate protein is first cut extracytoplasmically (site-1 protease, S1P), then within the membrane itself (site-2 protease, S2P, Rip1), while cytoplasmic proteases finish degrading the regulatory protein, liberating the sigma factor.</text>
</comment>
<dbReference type="InterPro" id="IPR018764">
    <property type="entry name" value="RskA_C"/>
</dbReference>
<dbReference type="Pfam" id="PF22618">
    <property type="entry name" value="RskA_N"/>
    <property type="match status" value="1"/>
</dbReference>
<comment type="subcellular location">
    <subcellularLocation>
        <location evidence="1 8">Cell membrane</location>
        <topology evidence="1 8">Single-pass membrane protein</topology>
    </subcellularLocation>
</comment>
<evidence type="ECO:0000256" key="3">
    <source>
        <dbReference type="ARBA" id="ARBA00022692"/>
    </source>
</evidence>
<feature type="transmembrane region" description="Helical" evidence="8">
    <location>
        <begin position="92"/>
        <end position="112"/>
    </location>
</feature>
<keyword evidence="2 8" id="KW-1003">Cell membrane</keyword>
<comment type="similarity">
    <text evidence="8">Belongs to the anti-sigma-K factor family.</text>
</comment>
<reference evidence="11 12" key="1">
    <citation type="submission" date="2019-12" db="EMBL/GenBank/DDBJ databases">
        <title>Complete genome sequence of Mycolicibacterium xenopi str. JCM15661T.</title>
        <authorList>
            <person name="Yoshida M."/>
            <person name="Fukano H."/>
            <person name="Asakura T."/>
            <person name="Hoshino Y."/>
        </authorList>
    </citation>
    <scope>NUCLEOTIDE SEQUENCE [LARGE SCALE GENOMIC DNA]</scope>
    <source>
        <strain evidence="11 12">JCM 15661T</strain>
    </source>
</reference>
<keyword evidence="7 8" id="KW-0804">Transcription</keyword>
<dbReference type="KEGG" id="mxe:MYXE_43500"/>
<keyword evidence="4 8" id="KW-1133">Transmembrane helix</keyword>
<dbReference type="PANTHER" id="PTHR37461:SF1">
    <property type="entry name" value="ANTI-SIGMA-K FACTOR RSKA"/>
    <property type="match status" value="1"/>
</dbReference>
<organism evidence="11 12">
    <name type="scientific">Mycobacterium xenopi</name>
    <dbReference type="NCBI Taxonomy" id="1789"/>
    <lineage>
        <taxon>Bacteria</taxon>
        <taxon>Bacillati</taxon>
        <taxon>Actinomycetota</taxon>
        <taxon>Actinomycetes</taxon>
        <taxon>Mycobacteriales</taxon>
        <taxon>Mycobacteriaceae</taxon>
        <taxon>Mycobacterium</taxon>
    </lineage>
</organism>
<dbReference type="GO" id="GO:0006417">
    <property type="term" value="P:regulation of translation"/>
    <property type="evidence" value="ECO:0007669"/>
    <property type="project" value="TreeGrafter"/>
</dbReference>
<dbReference type="Proteomes" id="UP000464624">
    <property type="component" value="Chromosome"/>
</dbReference>
<dbReference type="InterPro" id="IPR051474">
    <property type="entry name" value="Anti-sigma-K/W_factor"/>
</dbReference>
<dbReference type="GO" id="GO:0005886">
    <property type="term" value="C:plasma membrane"/>
    <property type="evidence" value="ECO:0007669"/>
    <property type="project" value="UniProtKB-SubCell"/>
</dbReference>
<keyword evidence="5 8" id="KW-0805">Transcription regulation</keyword>
<accession>A0AAD1H4U3</accession>
<evidence type="ECO:0000256" key="5">
    <source>
        <dbReference type="ARBA" id="ARBA00023015"/>
    </source>
</evidence>
<feature type="domain" description="Anti-sigma K factor RskA C-terminal" evidence="9">
    <location>
        <begin position="93"/>
        <end position="224"/>
    </location>
</feature>
<evidence type="ECO:0000313" key="12">
    <source>
        <dbReference type="Proteomes" id="UP000464624"/>
    </source>
</evidence>
<sequence>MTEPTEFDLLEMATPYALDAVSDTERADIERQVQAAPQPVAEAFHEQVRAVRETMAVVSAATGAEPPAHLRSLVLAAVESDRRRQNRWRTGLIAAAAAVVVGLAAFGVGAVVRPFASPTVAEQVLTAPDVRTVTGPLLSGGSATVVFSRDKNAGVLVMNNVPPPPPGSVYQMWLLDAHGPTSAGTMDTKAVAPSTTAVIPNLGSSSALAFTVEPGNGSPRPTGQMLTELPLT</sequence>
<dbReference type="Pfam" id="PF10099">
    <property type="entry name" value="RskA_C"/>
    <property type="match status" value="1"/>
</dbReference>
<dbReference type="GO" id="GO:0016989">
    <property type="term" value="F:sigma factor antagonist activity"/>
    <property type="evidence" value="ECO:0007669"/>
    <property type="project" value="TreeGrafter"/>
</dbReference>
<dbReference type="EMBL" id="AP022314">
    <property type="protein sequence ID" value="BBU24560.1"/>
    <property type="molecule type" value="Genomic_DNA"/>
</dbReference>
<evidence type="ECO:0000256" key="7">
    <source>
        <dbReference type="ARBA" id="ARBA00023163"/>
    </source>
</evidence>
<name>A0AAD1H4U3_MYCXE</name>
<dbReference type="PANTHER" id="PTHR37461">
    <property type="entry name" value="ANTI-SIGMA-K FACTOR RSKA"/>
    <property type="match status" value="1"/>
</dbReference>
<evidence type="ECO:0000256" key="6">
    <source>
        <dbReference type="ARBA" id="ARBA00023136"/>
    </source>
</evidence>
<feature type="domain" description="Anti-sigma-K factor RskA N-terminal" evidence="10">
    <location>
        <begin position="9"/>
        <end position="56"/>
    </location>
</feature>
<dbReference type="AlphaFoldDB" id="A0AAD1H4U3"/>
<comment type="domain">
    <text evidence="8">The cytosolic domain interacts with sigma factor SigK.</text>
</comment>
<proteinExistence type="inferred from homology"/>
<dbReference type="RefSeq" id="WP_003923284.1">
    <property type="nucleotide sequence ID" value="NZ_AP022314.1"/>
</dbReference>
<evidence type="ECO:0000259" key="10">
    <source>
        <dbReference type="Pfam" id="PF22618"/>
    </source>
</evidence>
<dbReference type="InterPro" id="IPR041916">
    <property type="entry name" value="Anti_sigma_zinc_sf"/>
</dbReference>
<evidence type="ECO:0000256" key="8">
    <source>
        <dbReference type="RuleBase" id="RU363049"/>
    </source>
</evidence>
<evidence type="ECO:0000313" key="11">
    <source>
        <dbReference type="EMBL" id="BBU24560.1"/>
    </source>
</evidence>
<protein>
    <recommendedName>
        <fullName evidence="8">Anti-sigma-K factor RskA</fullName>
    </recommendedName>
    <alternativeName>
        <fullName evidence="8">Sigma-K anti-sigma factor RskA</fullName>
    </alternativeName>
</protein>
<keyword evidence="3 8" id="KW-0812">Transmembrane</keyword>
<evidence type="ECO:0000259" key="9">
    <source>
        <dbReference type="Pfam" id="PF10099"/>
    </source>
</evidence>
<keyword evidence="6 8" id="KW-0472">Membrane</keyword>
<dbReference type="InterPro" id="IPR053877">
    <property type="entry name" value="RskA_N"/>
</dbReference>